<dbReference type="RefSeq" id="WP_169224399.1">
    <property type="nucleotide sequence ID" value="NZ_JABBGC010000001.1"/>
</dbReference>
<organism evidence="2 3">
    <name type="scientific">Chitinophaga fulva</name>
    <dbReference type="NCBI Taxonomy" id="2728842"/>
    <lineage>
        <taxon>Bacteria</taxon>
        <taxon>Pseudomonadati</taxon>
        <taxon>Bacteroidota</taxon>
        <taxon>Chitinophagia</taxon>
        <taxon>Chitinophagales</taxon>
        <taxon>Chitinophagaceae</taxon>
        <taxon>Chitinophaga</taxon>
    </lineage>
</organism>
<name>A0A848GHZ0_9BACT</name>
<feature type="transmembrane region" description="Helical" evidence="1">
    <location>
        <begin position="85"/>
        <end position="104"/>
    </location>
</feature>
<keyword evidence="1" id="KW-0472">Membrane</keyword>
<dbReference type="EMBL" id="JABBGC010000001">
    <property type="protein sequence ID" value="NML37331.1"/>
    <property type="molecule type" value="Genomic_DNA"/>
</dbReference>
<accession>A0A848GHZ0</accession>
<protein>
    <submittedName>
        <fullName evidence="2">Uncharacterized protein</fullName>
    </submittedName>
</protein>
<gene>
    <name evidence="2" type="ORF">HHL17_08985</name>
</gene>
<evidence type="ECO:0000256" key="1">
    <source>
        <dbReference type="SAM" id="Phobius"/>
    </source>
</evidence>
<evidence type="ECO:0000313" key="2">
    <source>
        <dbReference type="EMBL" id="NML37331.1"/>
    </source>
</evidence>
<sequence>MPVIDADKYSSTPGYQLVYELESQKPSTQEMNVVIRSTSERSLHTNMIKIKPEGYTFRTYQGWRVIFLCYGSVVAGVLMSGKMKVIYIPFVVASTIILGLLIIFKFKWTSSRLTTDITVDPKGITTKGALYPWRDLSNTFIVERIKGKSRWTHLVLVTPEQRYKYIKIEDYSLNGVPRLATAIAHFSNLAGKTD</sequence>
<evidence type="ECO:0000313" key="3">
    <source>
        <dbReference type="Proteomes" id="UP000583266"/>
    </source>
</evidence>
<proteinExistence type="predicted"/>
<reference evidence="2 3" key="1">
    <citation type="submission" date="2020-04" db="EMBL/GenBank/DDBJ databases">
        <title>Chitinophaga sp. G-6-1-13 sp. nov., isolated from soil.</title>
        <authorList>
            <person name="Dahal R.H."/>
            <person name="Chaudhary D.K."/>
        </authorList>
    </citation>
    <scope>NUCLEOTIDE SEQUENCE [LARGE SCALE GENOMIC DNA]</scope>
    <source>
        <strain evidence="2 3">G-6-1-13</strain>
    </source>
</reference>
<feature type="transmembrane region" description="Helical" evidence="1">
    <location>
        <begin position="62"/>
        <end position="79"/>
    </location>
</feature>
<comment type="caution">
    <text evidence="2">The sequence shown here is derived from an EMBL/GenBank/DDBJ whole genome shotgun (WGS) entry which is preliminary data.</text>
</comment>
<keyword evidence="3" id="KW-1185">Reference proteome</keyword>
<keyword evidence="1" id="KW-1133">Transmembrane helix</keyword>
<dbReference type="Proteomes" id="UP000583266">
    <property type="component" value="Unassembled WGS sequence"/>
</dbReference>
<keyword evidence="1" id="KW-0812">Transmembrane</keyword>
<dbReference type="AlphaFoldDB" id="A0A848GHZ0"/>